<dbReference type="Gene3D" id="3.40.1180.10">
    <property type="entry name" value="Decaprenyl diphosphate synthase-like"/>
    <property type="match status" value="1"/>
</dbReference>
<keyword evidence="1 3" id="KW-0808">Transferase</keyword>
<evidence type="ECO:0000256" key="1">
    <source>
        <dbReference type="ARBA" id="ARBA00022679"/>
    </source>
</evidence>
<evidence type="ECO:0000256" key="3">
    <source>
        <dbReference type="HAMAP-Rule" id="MF_01139"/>
    </source>
</evidence>
<accession>A0A2M7IDV5</accession>
<dbReference type="AlphaFoldDB" id="A0A2M7IDV5"/>
<organism evidence="4 5">
    <name type="scientific">Candidatus Portnoybacteria bacterium CG_4_8_14_3_um_filter_44_15</name>
    <dbReference type="NCBI Taxonomy" id="1974803"/>
    <lineage>
        <taxon>Bacteria</taxon>
        <taxon>Candidatus Portnoyibacteriota</taxon>
    </lineage>
</organism>
<dbReference type="EC" id="2.5.1.-" evidence="3"/>
<dbReference type="HAMAP" id="MF_01139">
    <property type="entry name" value="ISPT"/>
    <property type="match status" value="1"/>
</dbReference>
<reference evidence="5" key="1">
    <citation type="submission" date="2017-09" db="EMBL/GenBank/DDBJ databases">
        <title>Depth-based differentiation of microbial function through sediment-hosted aquifers and enrichment of novel symbionts in the deep terrestrial subsurface.</title>
        <authorList>
            <person name="Probst A.J."/>
            <person name="Ladd B."/>
            <person name="Jarett J.K."/>
            <person name="Geller-Mcgrath D.E."/>
            <person name="Sieber C.M.K."/>
            <person name="Emerson J.B."/>
            <person name="Anantharaman K."/>
            <person name="Thomas B.C."/>
            <person name="Malmstrom R."/>
            <person name="Stieglmeier M."/>
            <person name="Klingl A."/>
            <person name="Woyke T."/>
            <person name="Ryan C.M."/>
            <person name="Banfield J.F."/>
        </authorList>
    </citation>
    <scope>NUCLEOTIDE SEQUENCE [LARGE SCALE GENOMIC DNA]</scope>
</reference>
<protein>
    <recommendedName>
        <fullName evidence="3">Isoprenyl transferase</fullName>
        <ecNumber evidence="3">2.5.1.-</ecNumber>
    </recommendedName>
</protein>
<comment type="cofactor">
    <cofactor evidence="3">
        <name>Mg(2+)</name>
        <dbReference type="ChEBI" id="CHEBI:18420"/>
    </cofactor>
    <text evidence="3">Binds 2 magnesium ions per subunit.</text>
</comment>
<name>A0A2M7IDV5_9BACT</name>
<dbReference type="InterPro" id="IPR001441">
    <property type="entry name" value="UPP_synth-like"/>
</dbReference>
<dbReference type="GO" id="GO:0016094">
    <property type="term" value="P:polyprenol biosynthetic process"/>
    <property type="evidence" value="ECO:0007669"/>
    <property type="project" value="TreeGrafter"/>
</dbReference>
<dbReference type="GO" id="GO:0000287">
    <property type="term" value="F:magnesium ion binding"/>
    <property type="evidence" value="ECO:0007669"/>
    <property type="project" value="UniProtKB-UniRule"/>
</dbReference>
<comment type="similarity">
    <text evidence="2">Belongs to the UPP synthase family. Z-FPP synthase subfamily.</text>
</comment>
<feature type="binding site" evidence="3">
    <location>
        <begin position="19"/>
        <end position="22"/>
    </location>
    <ligand>
        <name>substrate</name>
    </ligand>
</feature>
<feature type="binding site" evidence="3">
    <location>
        <position position="18"/>
    </location>
    <ligand>
        <name>Mg(2+)</name>
        <dbReference type="ChEBI" id="CHEBI:18420"/>
    </ligand>
</feature>
<feature type="binding site" evidence="3">
    <location>
        <position position="23"/>
    </location>
    <ligand>
        <name>substrate</name>
    </ligand>
</feature>
<dbReference type="CDD" id="cd00475">
    <property type="entry name" value="Cis_IPPS"/>
    <property type="match status" value="1"/>
</dbReference>
<dbReference type="PANTHER" id="PTHR10291">
    <property type="entry name" value="DEHYDRODOLICHYL DIPHOSPHATE SYNTHASE FAMILY MEMBER"/>
    <property type="match status" value="1"/>
</dbReference>
<dbReference type="Pfam" id="PF01255">
    <property type="entry name" value="Prenyltransf"/>
    <property type="match status" value="1"/>
</dbReference>
<evidence type="ECO:0000256" key="2">
    <source>
        <dbReference type="ARBA" id="ARBA00038453"/>
    </source>
</evidence>
<keyword evidence="3" id="KW-0479">Metal-binding</keyword>
<evidence type="ECO:0000313" key="5">
    <source>
        <dbReference type="Proteomes" id="UP000231673"/>
    </source>
</evidence>
<dbReference type="Proteomes" id="UP000231673">
    <property type="component" value="Unassembled WGS sequence"/>
</dbReference>
<dbReference type="InterPro" id="IPR036424">
    <property type="entry name" value="UPP_synth-like_sf"/>
</dbReference>
<proteinExistence type="inferred from homology"/>
<sequence>MDKIDKNLLPEHVVIVPDGNRRWAREKGLADWQGHWHGAEKTREQVQTAFDLGIYCLSWWGGSWCNLTERSKIEINNLFRIYDKYFRELIKKKEIYQHQVKVNVIGRWNEILPPKTKEAIDQLTEATKKHSQRILNFFIAYDGRDEMLAAVRSIAREARRDKNLKITKEVLKAHLWTAELPPVDLLIRTGSSSDPHNSAGFMMWLTANSQLYFPKGYYPDFGREEFIAAIKEYQKRERRLGK</sequence>
<feature type="active site" evidence="3">
    <location>
        <position position="18"/>
    </location>
</feature>
<dbReference type="NCBIfam" id="TIGR00055">
    <property type="entry name" value="uppS"/>
    <property type="match status" value="1"/>
</dbReference>
<feature type="binding site" evidence="3">
    <location>
        <position position="188"/>
    </location>
    <ligand>
        <name>substrate</name>
    </ligand>
</feature>
<comment type="caution">
    <text evidence="3">Lacks conserved residue(s) required for the propagation of feature annotation.</text>
</comment>
<feature type="binding site" evidence="3">
    <location>
        <position position="70"/>
    </location>
    <ligand>
        <name>substrate</name>
    </ligand>
</feature>
<gene>
    <name evidence="4" type="primary">uppS</name>
    <name evidence="4" type="ORF">CO003_01175</name>
</gene>
<comment type="caution">
    <text evidence="4">The sequence shown here is derived from an EMBL/GenBank/DDBJ whole genome shotgun (WGS) entry which is preliminary data.</text>
</comment>
<dbReference type="GO" id="GO:0045547">
    <property type="term" value="F:ditrans,polycis-polyprenyl diphosphate synthase [(2E,6E)-farnesyl diphosphate specific] activity"/>
    <property type="evidence" value="ECO:0007669"/>
    <property type="project" value="TreeGrafter"/>
</dbReference>
<comment type="function">
    <text evidence="3">Catalyzes the condensation of isopentenyl diphosphate (IPP) with allylic pyrophosphates generating different type of terpenoids.</text>
</comment>
<keyword evidence="3" id="KW-0460">Magnesium</keyword>
<comment type="subunit">
    <text evidence="3">Homodimer.</text>
</comment>
<evidence type="ECO:0000313" key="4">
    <source>
        <dbReference type="EMBL" id="PIW74717.1"/>
    </source>
</evidence>
<feature type="active site" description="Proton acceptor" evidence="3">
    <location>
        <position position="66"/>
    </location>
</feature>
<dbReference type="SUPFAM" id="SSF64005">
    <property type="entry name" value="Undecaprenyl diphosphate synthase"/>
    <property type="match status" value="1"/>
</dbReference>
<dbReference type="EMBL" id="PFGW01000024">
    <property type="protein sequence ID" value="PIW74717.1"/>
    <property type="molecule type" value="Genomic_DNA"/>
</dbReference>
<dbReference type="PANTHER" id="PTHR10291:SF43">
    <property type="entry name" value="DEHYDRODOLICHYL DIPHOSPHATE SYNTHASE COMPLEX SUBUNIT DHDDS"/>
    <property type="match status" value="1"/>
</dbReference>
<feature type="binding site" evidence="3">
    <location>
        <position position="35"/>
    </location>
    <ligand>
        <name>substrate</name>
    </ligand>
</feature>